<dbReference type="AlphaFoldDB" id="A0AAE0NYS9"/>
<dbReference type="EMBL" id="JAULSW010000002">
    <property type="protein sequence ID" value="KAK3390178.1"/>
    <property type="molecule type" value="Genomic_DNA"/>
</dbReference>
<reference evidence="1" key="1">
    <citation type="journal article" date="2023" name="Mol. Phylogenet. Evol.">
        <title>Genome-scale phylogeny and comparative genomics of the fungal order Sordariales.</title>
        <authorList>
            <person name="Hensen N."/>
            <person name="Bonometti L."/>
            <person name="Westerberg I."/>
            <person name="Brannstrom I.O."/>
            <person name="Guillou S."/>
            <person name="Cros-Aarteil S."/>
            <person name="Calhoun S."/>
            <person name="Haridas S."/>
            <person name="Kuo A."/>
            <person name="Mondo S."/>
            <person name="Pangilinan J."/>
            <person name="Riley R."/>
            <person name="LaButti K."/>
            <person name="Andreopoulos B."/>
            <person name="Lipzen A."/>
            <person name="Chen C."/>
            <person name="Yan M."/>
            <person name="Daum C."/>
            <person name="Ng V."/>
            <person name="Clum A."/>
            <person name="Steindorff A."/>
            <person name="Ohm R.A."/>
            <person name="Martin F."/>
            <person name="Silar P."/>
            <person name="Natvig D.O."/>
            <person name="Lalanne C."/>
            <person name="Gautier V."/>
            <person name="Ament-Velasquez S.L."/>
            <person name="Kruys A."/>
            <person name="Hutchinson M.I."/>
            <person name="Powell A.J."/>
            <person name="Barry K."/>
            <person name="Miller A.N."/>
            <person name="Grigoriev I.V."/>
            <person name="Debuchy R."/>
            <person name="Gladieux P."/>
            <person name="Hiltunen Thoren M."/>
            <person name="Johannesson H."/>
        </authorList>
    </citation>
    <scope>NUCLEOTIDE SEQUENCE</scope>
    <source>
        <strain evidence="1">CBS 232.78</strain>
    </source>
</reference>
<dbReference type="Pfam" id="PF13365">
    <property type="entry name" value="Trypsin_2"/>
    <property type="match status" value="1"/>
</dbReference>
<accession>A0AAE0NYS9</accession>
<evidence type="ECO:0000313" key="2">
    <source>
        <dbReference type="Proteomes" id="UP001285441"/>
    </source>
</evidence>
<dbReference type="Gene3D" id="2.40.10.10">
    <property type="entry name" value="Trypsin-like serine proteases"/>
    <property type="match status" value="2"/>
</dbReference>
<reference evidence="1" key="2">
    <citation type="submission" date="2023-06" db="EMBL/GenBank/DDBJ databases">
        <authorList>
            <consortium name="Lawrence Berkeley National Laboratory"/>
            <person name="Haridas S."/>
            <person name="Hensen N."/>
            <person name="Bonometti L."/>
            <person name="Westerberg I."/>
            <person name="Brannstrom I.O."/>
            <person name="Guillou S."/>
            <person name="Cros-Aarteil S."/>
            <person name="Calhoun S."/>
            <person name="Kuo A."/>
            <person name="Mondo S."/>
            <person name="Pangilinan J."/>
            <person name="Riley R."/>
            <person name="LaButti K."/>
            <person name="Andreopoulos B."/>
            <person name="Lipzen A."/>
            <person name="Chen C."/>
            <person name="Yanf M."/>
            <person name="Daum C."/>
            <person name="Ng V."/>
            <person name="Clum A."/>
            <person name="Steindorff A."/>
            <person name="Ohm R."/>
            <person name="Martin F."/>
            <person name="Silar P."/>
            <person name="Natvig D."/>
            <person name="Lalanne C."/>
            <person name="Gautier V."/>
            <person name="Ament-velasquez S.L."/>
            <person name="Kruys A."/>
            <person name="Hutchinson M.I."/>
            <person name="Powell A.J."/>
            <person name="Barry K."/>
            <person name="Miller A.N."/>
            <person name="Grigoriev I.V."/>
            <person name="Debuchy R."/>
            <person name="Gladieux P."/>
            <person name="Thoren M.H."/>
            <person name="Johannesson H."/>
        </authorList>
    </citation>
    <scope>NUCLEOTIDE SEQUENCE</scope>
    <source>
        <strain evidence="1">CBS 232.78</strain>
    </source>
</reference>
<comment type="caution">
    <text evidence="1">The sequence shown here is derived from an EMBL/GenBank/DDBJ whole genome shotgun (WGS) entry which is preliminary data.</text>
</comment>
<name>A0AAE0NYS9_9PEZI</name>
<keyword evidence="2" id="KW-1185">Reference proteome</keyword>
<sequence length="328" mass="36134">MSSPRRTRQQRKQLLASALAVSVSIEPEIAAPSPLEPLAPPSQGIVFLPDRPPAALTKLRRADHKLLLRKQELLQKYEIATPRDFQKNSSRTVSVTLVFAQEEAGTAVCIRPDGLLLTCSHCVAETAAELDRDKTHWLLFASGQIVSAKCIAWDPQRDLALLQITAAAVSHLQKPPRDIIDLTLDDDNDHERVKPQLQQQAPDFKFPAVEIADRPPPVNTKLVCIGHPGSEDLEAGGPRVKTNYDVLHLSTGAYRGTAEGHDDLQDNAEIGALQHDCWTYWGHSGAPLLERKSGRLVGLHSSWDDETGMRRGIPLEAIVEFLDTNGVF</sequence>
<dbReference type="InterPro" id="IPR009003">
    <property type="entry name" value="Peptidase_S1_PA"/>
</dbReference>
<evidence type="ECO:0000313" key="1">
    <source>
        <dbReference type="EMBL" id="KAK3390178.1"/>
    </source>
</evidence>
<protein>
    <submittedName>
        <fullName evidence="1">Trypsin-like cysteine/serine peptidase domain-containing protein</fullName>
    </submittedName>
</protein>
<dbReference type="PANTHER" id="PTHR43019">
    <property type="entry name" value="SERINE ENDOPROTEASE DEGS"/>
    <property type="match status" value="1"/>
</dbReference>
<dbReference type="Proteomes" id="UP001285441">
    <property type="component" value="Unassembled WGS sequence"/>
</dbReference>
<organism evidence="1 2">
    <name type="scientific">Podospora didyma</name>
    <dbReference type="NCBI Taxonomy" id="330526"/>
    <lineage>
        <taxon>Eukaryota</taxon>
        <taxon>Fungi</taxon>
        <taxon>Dikarya</taxon>
        <taxon>Ascomycota</taxon>
        <taxon>Pezizomycotina</taxon>
        <taxon>Sordariomycetes</taxon>
        <taxon>Sordariomycetidae</taxon>
        <taxon>Sordariales</taxon>
        <taxon>Podosporaceae</taxon>
        <taxon>Podospora</taxon>
    </lineage>
</organism>
<dbReference type="SUPFAM" id="SSF50494">
    <property type="entry name" value="Trypsin-like serine proteases"/>
    <property type="match status" value="1"/>
</dbReference>
<dbReference type="InterPro" id="IPR043504">
    <property type="entry name" value="Peptidase_S1_PA_chymotrypsin"/>
</dbReference>
<gene>
    <name evidence="1" type="ORF">B0H63DRAFT_464890</name>
</gene>
<proteinExistence type="predicted"/>
<dbReference type="PANTHER" id="PTHR43019:SF23">
    <property type="entry name" value="PROTEASE DO-LIKE 5, CHLOROPLASTIC"/>
    <property type="match status" value="1"/>
</dbReference>